<feature type="transmembrane region" description="Helical" evidence="1">
    <location>
        <begin position="81"/>
        <end position="102"/>
    </location>
</feature>
<dbReference type="AlphaFoldDB" id="A0A1H3DB62"/>
<gene>
    <name evidence="3" type="ORF">SAMN05443545_106236</name>
</gene>
<feature type="transmembrane region" description="Helical" evidence="1">
    <location>
        <begin position="108"/>
        <end position="125"/>
    </location>
</feature>
<keyword evidence="4" id="KW-1185">Reference proteome</keyword>
<dbReference type="Proteomes" id="UP000198500">
    <property type="component" value="Unassembled WGS sequence"/>
</dbReference>
<protein>
    <submittedName>
        <fullName evidence="3">Putative tricarboxylic transport membrane protein</fullName>
    </submittedName>
</protein>
<evidence type="ECO:0000313" key="3">
    <source>
        <dbReference type="EMBL" id="SDX63597.1"/>
    </source>
</evidence>
<name>A0A1H3DB62_9GAMM</name>
<dbReference type="STRING" id="574349.SAMN05443545_106236"/>
<keyword evidence="1" id="KW-0812">Transmembrane</keyword>
<proteinExistence type="predicted"/>
<feature type="transmembrane region" description="Helical" evidence="1">
    <location>
        <begin position="9"/>
        <end position="29"/>
    </location>
</feature>
<dbReference type="EMBL" id="FNNI01000006">
    <property type="protein sequence ID" value="SDX63597.1"/>
    <property type="molecule type" value="Genomic_DNA"/>
</dbReference>
<dbReference type="InterPro" id="IPR009936">
    <property type="entry name" value="DUF1468"/>
</dbReference>
<feature type="transmembrane region" description="Helical" evidence="1">
    <location>
        <begin position="41"/>
        <end position="60"/>
    </location>
</feature>
<evidence type="ECO:0000313" key="4">
    <source>
        <dbReference type="Proteomes" id="UP000198500"/>
    </source>
</evidence>
<accession>A0A1H3DB62</accession>
<keyword evidence="1" id="KW-1133">Transmembrane helix</keyword>
<feature type="domain" description="DUF1468" evidence="2">
    <location>
        <begin position="9"/>
        <end position="155"/>
    </location>
</feature>
<feature type="transmembrane region" description="Helical" evidence="1">
    <location>
        <begin position="132"/>
        <end position="150"/>
    </location>
</feature>
<dbReference type="Pfam" id="PF07331">
    <property type="entry name" value="TctB"/>
    <property type="match status" value="1"/>
</dbReference>
<dbReference type="RefSeq" id="WP_092570419.1">
    <property type="nucleotide sequence ID" value="NZ_BMXH01000005.1"/>
</dbReference>
<reference evidence="3 4" key="1">
    <citation type="submission" date="2016-10" db="EMBL/GenBank/DDBJ databases">
        <authorList>
            <person name="de Groot N.N."/>
        </authorList>
    </citation>
    <scope>NUCLEOTIDE SEQUENCE [LARGE SCALE GENOMIC DNA]</scope>
    <source>
        <strain evidence="3 4">DSM 19219</strain>
    </source>
</reference>
<organism evidence="3 4">
    <name type="scientific">Aidingimonas halophila</name>
    <dbReference type="NCBI Taxonomy" id="574349"/>
    <lineage>
        <taxon>Bacteria</taxon>
        <taxon>Pseudomonadati</taxon>
        <taxon>Pseudomonadota</taxon>
        <taxon>Gammaproteobacteria</taxon>
        <taxon>Oceanospirillales</taxon>
        <taxon>Halomonadaceae</taxon>
        <taxon>Aidingimonas</taxon>
    </lineage>
</organism>
<evidence type="ECO:0000259" key="2">
    <source>
        <dbReference type="Pfam" id="PF07331"/>
    </source>
</evidence>
<keyword evidence="1" id="KW-0472">Membrane</keyword>
<evidence type="ECO:0000256" key="1">
    <source>
        <dbReference type="SAM" id="Phobius"/>
    </source>
</evidence>
<dbReference type="OrthoDB" id="2426743at2"/>
<sequence>MSRLNVNQILALILAVFSVIFLIGAYQIPAFALPRPVDSDMFPKVLGYSLLILSGMLFLEKPQERDIPDADAQAESARLPLLLRPWSRVIITAIAIAAYALLLEPLGFVLASTLLSVGLTIYYGYRRHAINLAVSLGVVLALYLTMTKFMNVHLPPGVLPI</sequence>